<proteinExistence type="predicted"/>
<feature type="domain" description="DUF7260" evidence="1">
    <location>
        <begin position="55"/>
        <end position="295"/>
    </location>
</feature>
<evidence type="ECO:0000259" key="1">
    <source>
        <dbReference type="Pfam" id="PF23921"/>
    </source>
</evidence>
<evidence type="ECO:0000313" key="2">
    <source>
        <dbReference type="EMBL" id="SNZ17295.1"/>
    </source>
</evidence>
<gene>
    <name evidence="2" type="ORF">SAMN06269185_2973</name>
</gene>
<dbReference type="Proteomes" id="UP000219453">
    <property type="component" value="Unassembled WGS sequence"/>
</dbReference>
<sequence length="307" mass="33134">MGSTQASAGVYRLGEPEFQRGCSDVGCAAVDALSSQAVLVATATVTCLALAALTFLHSAREAGEEERSRVTEERSALERFQRRVQKLSVGAQTPAATGNGGATLARANVAETHSDLRAVKQAYEETVMAVDHYDDDYGEPLAEHMSAEFGDDVAAAVVGGTALTPPVKRALLQKTDAAIDDRTAFLQTLSEESDSVAAASNDLGAIEHRLEGLEDRQCLQQSFPELTEAWEDLDDLEAECREVVARRQDQIQHSAGGADWRDDGHSLCAYLYEPLPVTYPALADGTLLLDRIRTTKRRVADALTRRV</sequence>
<dbReference type="OrthoDB" id="206489at2157"/>
<dbReference type="AlphaFoldDB" id="A0A285P6D2"/>
<dbReference type="Pfam" id="PF23921">
    <property type="entry name" value="DUF7260"/>
    <property type="match status" value="1"/>
</dbReference>
<organism evidence="2 3">
    <name type="scientific">Natronoarchaeum philippinense</name>
    <dbReference type="NCBI Taxonomy" id="558529"/>
    <lineage>
        <taxon>Archaea</taxon>
        <taxon>Methanobacteriati</taxon>
        <taxon>Methanobacteriota</taxon>
        <taxon>Stenosarchaea group</taxon>
        <taxon>Halobacteria</taxon>
        <taxon>Halobacteriales</taxon>
        <taxon>Natronoarchaeaceae</taxon>
    </lineage>
</organism>
<dbReference type="InterPro" id="IPR055684">
    <property type="entry name" value="DUF7260"/>
</dbReference>
<evidence type="ECO:0000313" key="3">
    <source>
        <dbReference type="Proteomes" id="UP000219453"/>
    </source>
</evidence>
<dbReference type="EMBL" id="OBEJ01000005">
    <property type="protein sequence ID" value="SNZ17295.1"/>
    <property type="molecule type" value="Genomic_DNA"/>
</dbReference>
<reference evidence="2 3" key="1">
    <citation type="submission" date="2017-09" db="EMBL/GenBank/DDBJ databases">
        <authorList>
            <person name="Ehlers B."/>
            <person name="Leendertz F.H."/>
        </authorList>
    </citation>
    <scope>NUCLEOTIDE SEQUENCE [LARGE SCALE GENOMIC DNA]</scope>
    <source>
        <strain evidence="2 3">DSM 27208</strain>
    </source>
</reference>
<dbReference type="RefSeq" id="WP_097009866.1">
    <property type="nucleotide sequence ID" value="NZ_OBEJ01000005.1"/>
</dbReference>
<name>A0A285P6D2_NATPI</name>
<protein>
    <recommendedName>
        <fullName evidence="1">DUF7260 domain-containing protein</fullName>
    </recommendedName>
</protein>
<keyword evidence="3" id="KW-1185">Reference proteome</keyword>
<accession>A0A285P6D2</accession>